<evidence type="ECO:0000313" key="6">
    <source>
        <dbReference type="Proteomes" id="UP000503117"/>
    </source>
</evidence>
<dbReference type="InterPro" id="IPR006311">
    <property type="entry name" value="TAT_signal"/>
</dbReference>
<dbReference type="InterPro" id="IPR029058">
    <property type="entry name" value="AB_hydrolase_fold"/>
</dbReference>
<evidence type="ECO:0000256" key="3">
    <source>
        <dbReference type="ARBA" id="ARBA00022801"/>
    </source>
</evidence>
<name>A0ABX6MCF5_9BURK</name>
<reference evidence="5 6" key="1">
    <citation type="submission" date="2020-04" db="EMBL/GenBank/DDBJ databases">
        <title>Genome sequencing of novel species.</title>
        <authorList>
            <person name="Heo J."/>
            <person name="Kim S.-J."/>
            <person name="Kim J.-S."/>
            <person name="Hong S.-B."/>
            <person name="Kwon S.-W."/>
        </authorList>
    </citation>
    <scope>NUCLEOTIDE SEQUENCE [LARGE SCALE GENOMIC DNA]</scope>
    <source>
        <strain evidence="5 6">AF9R3</strain>
    </source>
</reference>
<dbReference type="Proteomes" id="UP000503117">
    <property type="component" value="Chromosome"/>
</dbReference>
<dbReference type="EMBL" id="CP051684">
    <property type="protein sequence ID" value="QJD90557.1"/>
    <property type="molecule type" value="Genomic_DNA"/>
</dbReference>
<dbReference type="InterPro" id="IPR010497">
    <property type="entry name" value="Epoxide_hydro_N"/>
</dbReference>
<evidence type="ECO:0000256" key="1">
    <source>
        <dbReference type="ARBA" id="ARBA00010088"/>
    </source>
</evidence>
<organism evidence="5 6">
    <name type="scientific">Duganella dendranthematis</name>
    <dbReference type="NCBI Taxonomy" id="2728021"/>
    <lineage>
        <taxon>Bacteria</taxon>
        <taxon>Pseudomonadati</taxon>
        <taxon>Pseudomonadota</taxon>
        <taxon>Betaproteobacteria</taxon>
        <taxon>Burkholderiales</taxon>
        <taxon>Oxalobacteraceae</taxon>
        <taxon>Telluria group</taxon>
        <taxon>Duganella</taxon>
    </lineage>
</organism>
<dbReference type="PRINTS" id="PR00412">
    <property type="entry name" value="EPOXHYDRLASE"/>
</dbReference>
<feature type="domain" description="Epoxide hydrolase N-terminal" evidence="4">
    <location>
        <begin position="59"/>
        <end position="164"/>
    </location>
</feature>
<keyword evidence="6" id="KW-1185">Reference proteome</keyword>
<dbReference type="PROSITE" id="PS51318">
    <property type="entry name" value="TAT"/>
    <property type="match status" value="1"/>
</dbReference>
<dbReference type="InterPro" id="IPR000639">
    <property type="entry name" value="Epox_hydrolase-like"/>
</dbReference>
<comment type="similarity">
    <text evidence="1">Belongs to the peptidase S33 family.</text>
</comment>
<gene>
    <name evidence="5" type="ORF">HH213_10950</name>
</gene>
<protein>
    <submittedName>
        <fullName evidence="5">Epoxide hydrolase</fullName>
    </submittedName>
</protein>
<dbReference type="Pfam" id="PF06441">
    <property type="entry name" value="EHN"/>
    <property type="match status" value="1"/>
</dbReference>
<dbReference type="PANTHER" id="PTHR21661:SF35">
    <property type="entry name" value="EPOXIDE HYDROLASE"/>
    <property type="match status" value="1"/>
</dbReference>
<proteinExistence type="inferred from homology"/>
<dbReference type="SUPFAM" id="SSF53474">
    <property type="entry name" value="alpha/beta-Hydrolases"/>
    <property type="match status" value="1"/>
</dbReference>
<sequence length="434" mass="47228">MDQFPIPDLARRSALRGLAAAAAAGGAASLLPASAEASTTARIDVSKIAFERPAVRAGVKPFKVAVPQAALDDLKLRLSMARWPDPETVTDWSQGLPLQRLQSLVDYWQHGYNWRAAEATLNALPQFTTLIDGLDIHFLHVRSKHANALPLLLTHGWPGSIFEFLKVIGPLVDPTAHGGKAEDAFHLVIPSLPGFGFSGKPQATGWGLPRIARAWSLLMGRLGYSKWVAQGGDWGAGVTTWLAKQHAPGLAAVHLNLPILFPPPLDGTPDAQEQAAIAQLVAFDGAKSGYAKLQGTRPQTIGYALADSPVAQAAWIYEKLGTWSDSGNDPESVLSRDDMLDNIMLYWLTDSGASSARLYAESFTTDFSTQKLDLPVAVSIFPGELFRPPRKWGERVYSRLYYWNEALPRGGHFAAFEQPALFSAELRRAFATIR</sequence>
<dbReference type="InterPro" id="IPR016292">
    <property type="entry name" value="Epoxide_hydrolase"/>
</dbReference>
<evidence type="ECO:0000313" key="5">
    <source>
        <dbReference type="EMBL" id="QJD90557.1"/>
    </source>
</evidence>
<keyword evidence="2" id="KW-0058">Aromatic hydrocarbons catabolism</keyword>
<evidence type="ECO:0000256" key="2">
    <source>
        <dbReference type="ARBA" id="ARBA00022797"/>
    </source>
</evidence>
<dbReference type="Gene3D" id="3.40.50.1820">
    <property type="entry name" value="alpha/beta hydrolase"/>
    <property type="match status" value="1"/>
</dbReference>
<accession>A0ABX6MCF5</accession>
<dbReference type="PIRSF" id="PIRSF001112">
    <property type="entry name" value="Epoxide_hydrolase"/>
    <property type="match status" value="1"/>
</dbReference>
<evidence type="ECO:0000259" key="4">
    <source>
        <dbReference type="Pfam" id="PF06441"/>
    </source>
</evidence>
<dbReference type="GO" id="GO:0016787">
    <property type="term" value="F:hydrolase activity"/>
    <property type="evidence" value="ECO:0007669"/>
    <property type="project" value="UniProtKB-KW"/>
</dbReference>
<keyword evidence="3 5" id="KW-0378">Hydrolase</keyword>
<dbReference type="PANTHER" id="PTHR21661">
    <property type="entry name" value="EPOXIDE HYDROLASE 1-RELATED"/>
    <property type="match status" value="1"/>
</dbReference>
<dbReference type="RefSeq" id="WP_169112268.1">
    <property type="nucleotide sequence ID" value="NZ_CP051684.1"/>
</dbReference>